<keyword evidence="5" id="KW-1185">Reference proteome</keyword>
<dbReference type="PANTHER" id="PTHR13256:SF16">
    <property type="entry name" value="ALPHA_BETA-TUBULIN-N-ACETYLTRANSFERASE 9"/>
    <property type="match status" value="1"/>
</dbReference>
<evidence type="ECO:0000256" key="2">
    <source>
        <dbReference type="ARBA" id="ARBA00023315"/>
    </source>
</evidence>
<name>A0A8H5M3E6_9AGAR</name>
<dbReference type="AlphaFoldDB" id="A0A8H5M3E6"/>
<evidence type="ECO:0000313" key="5">
    <source>
        <dbReference type="Proteomes" id="UP000565441"/>
    </source>
</evidence>
<dbReference type="PANTHER" id="PTHR13256">
    <property type="entry name" value="N-ACETYLTRANSFERASE 9"/>
    <property type="match status" value="1"/>
</dbReference>
<proteinExistence type="predicted"/>
<feature type="region of interest" description="Disordered" evidence="3">
    <location>
        <begin position="44"/>
        <end position="86"/>
    </location>
</feature>
<evidence type="ECO:0000256" key="3">
    <source>
        <dbReference type="SAM" id="MobiDB-lite"/>
    </source>
</evidence>
<evidence type="ECO:0008006" key="6">
    <source>
        <dbReference type="Google" id="ProtNLM"/>
    </source>
</evidence>
<evidence type="ECO:0000313" key="4">
    <source>
        <dbReference type="EMBL" id="KAF5379194.1"/>
    </source>
</evidence>
<protein>
    <recommendedName>
        <fullName evidence="6">N-acetyltransferase domain-containing protein</fullName>
    </recommendedName>
</protein>
<feature type="region of interest" description="Disordered" evidence="3">
    <location>
        <begin position="109"/>
        <end position="139"/>
    </location>
</feature>
<accession>A0A8H5M3E6</accession>
<feature type="compositionally biased region" description="Low complexity" evidence="3">
    <location>
        <begin position="52"/>
        <end position="63"/>
    </location>
</feature>
<dbReference type="Proteomes" id="UP000565441">
    <property type="component" value="Unassembled WGS sequence"/>
</dbReference>
<sequence>MSASRQISIHYSRNTTSGCDEELQHLTASVLLSLDAEYEMQPPLGQESGALTTTSSPSSYSRTLGETITGTPGPADTDTLSPTDPATAALPMIGDVNIFLKGAIPIAKFDPPQPSHRLSSNADDDEKKREEEEEDEFEAEVEVMIAGTAEPAYHRKGLGHEALQLLLEYATSAPRSTSTNPNTTARTNTYITTDTISPASNSPPIFRGKDKGLGLGLRLDIPLTALVMRIGDSNVPSIRLFKMRGFRITRRAQVFEEVEMRWSAAA</sequence>
<dbReference type="EMBL" id="JAACJP010000017">
    <property type="protein sequence ID" value="KAF5379194.1"/>
    <property type="molecule type" value="Genomic_DNA"/>
</dbReference>
<keyword evidence="1" id="KW-0808">Transferase</keyword>
<evidence type="ECO:0000256" key="1">
    <source>
        <dbReference type="ARBA" id="ARBA00022679"/>
    </source>
</evidence>
<dbReference type="InterPro" id="IPR039135">
    <property type="entry name" value="NAT9-like"/>
</dbReference>
<keyword evidence="2" id="KW-0012">Acyltransferase</keyword>
<organism evidence="4 5">
    <name type="scientific">Tricholomella constricta</name>
    <dbReference type="NCBI Taxonomy" id="117010"/>
    <lineage>
        <taxon>Eukaryota</taxon>
        <taxon>Fungi</taxon>
        <taxon>Dikarya</taxon>
        <taxon>Basidiomycota</taxon>
        <taxon>Agaricomycotina</taxon>
        <taxon>Agaricomycetes</taxon>
        <taxon>Agaricomycetidae</taxon>
        <taxon>Agaricales</taxon>
        <taxon>Tricholomatineae</taxon>
        <taxon>Lyophyllaceae</taxon>
        <taxon>Tricholomella</taxon>
    </lineage>
</organism>
<gene>
    <name evidence="4" type="ORF">D9615_005900</name>
</gene>
<dbReference type="OrthoDB" id="5043642at2759"/>
<reference evidence="4 5" key="1">
    <citation type="journal article" date="2020" name="ISME J.">
        <title>Uncovering the hidden diversity of litter-decomposition mechanisms in mushroom-forming fungi.</title>
        <authorList>
            <person name="Floudas D."/>
            <person name="Bentzer J."/>
            <person name="Ahren D."/>
            <person name="Johansson T."/>
            <person name="Persson P."/>
            <person name="Tunlid A."/>
        </authorList>
    </citation>
    <scope>NUCLEOTIDE SEQUENCE [LARGE SCALE GENOMIC DNA]</scope>
    <source>
        <strain evidence="4 5">CBS 661.87</strain>
    </source>
</reference>
<dbReference type="Gene3D" id="3.40.630.30">
    <property type="match status" value="1"/>
</dbReference>
<dbReference type="GO" id="GO:0008080">
    <property type="term" value="F:N-acetyltransferase activity"/>
    <property type="evidence" value="ECO:0007669"/>
    <property type="project" value="InterPro"/>
</dbReference>
<comment type="caution">
    <text evidence="4">The sequence shown here is derived from an EMBL/GenBank/DDBJ whole genome shotgun (WGS) entry which is preliminary data.</text>
</comment>